<gene>
    <name evidence="1" type="ORF">SAMN05444355_103309</name>
</gene>
<sequence>MEIDKIKVEIEKKYQKWKLVPSGIEDFTTAEIYESSVRSIIIDYCEAKGYEVEGFPFQKRILGITDDYYDEDYFCFWRYVKYLDVLATTNEDVLELLYFYSRTFWKDCEISKDDYRKDLLAYIRANIYDVEF</sequence>
<dbReference type="Proteomes" id="UP000183658">
    <property type="component" value="Unassembled WGS sequence"/>
</dbReference>
<keyword evidence="2" id="KW-1185">Reference proteome</keyword>
<accession>A0A1H9HZX5</accession>
<evidence type="ECO:0000313" key="1">
    <source>
        <dbReference type="EMBL" id="SEQ67705.1"/>
    </source>
</evidence>
<evidence type="ECO:0000313" key="2">
    <source>
        <dbReference type="Proteomes" id="UP000183658"/>
    </source>
</evidence>
<organism evidence="1 2">
    <name type="scientific">Flavobacterium frigoris</name>
    <dbReference type="NCBI Taxonomy" id="229204"/>
    <lineage>
        <taxon>Bacteria</taxon>
        <taxon>Pseudomonadati</taxon>
        <taxon>Bacteroidota</taxon>
        <taxon>Flavobacteriia</taxon>
        <taxon>Flavobacteriales</taxon>
        <taxon>Flavobacteriaceae</taxon>
        <taxon>Flavobacterium</taxon>
    </lineage>
</organism>
<name>A0A1H9HZX5_FLAFI</name>
<dbReference type="OrthoDB" id="1349549at2"/>
<protein>
    <submittedName>
        <fullName evidence="1">Uncharacterized protein</fullName>
    </submittedName>
</protein>
<proteinExistence type="predicted"/>
<reference evidence="2" key="1">
    <citation type="submission" date="2016-10" db="EMBL/GenBank/DDBJ databases">
        <authorList>
            <person name="Varghese N."/>
            <person name="Submissions S."/>
        </authorList>
    </citation>
    <scope>NUCLEOTIDE SEQUENCE [LARGE SCALE GENOMIC DNA]</scope>
    <source>
        <strain evidence="2">DSM 15719</strain>
    </source>
</reference>
<dbReference type="EMBL" id="FOFZ01000003">
    <property type="protein sequence ID" value="SEQ67705.1"/>
    <property type="molecule type" value="Genomic_DNA"/>
</dbReference>
<dbReference type="RefSeq" id="WP_074722617.1">
    <property type="nucleotide sequence ID" value="NZ_CBCRVS010000012.1"/>
</dbReference>
<dbReference type="AlphaFoldDB" id="A0A1H9HZX5"/>